<evidence type="ECO:0000313" key="1">
    <source>
        <dbReference type="EMBL" id="RQX11369.1"/>
    </source>
</evidence>
<accession>A0A3N9XEP2</accession>
<comment type="caution">
    <text evidence="1">The sequence shown here is derived from an EMBL/GenBank/DDBJ whole genome shotgun (WGS) entry which is preliminary data.</text>
</comment>
<organism evidence="1 2">
    <name type="scientific">Micromonospora arida</name>
    <dbReference type="NCBI Taxonomy" id="2203715"/>
    <lineage>
        <taxon>Bacteria</taxon>
        <taxon>Bacillati</taxon>
        <taxon>Actinomycetota</taxon>
        <taxon>Actinomycetes</taxon>
        <taxon>Micromonosporales</taxon>
        <taxon>Micromonosporaceae</taxon>
        <taxon>Micromonospora</taxon>
    </lineage>
</organism>
<dbReference type="OrthoDB" id="342114at2"/>
<reference evidence="1 2" key="1">
    <citation type="submission" date="2018-05" db="EMBL/GenBank/DDBJ databases">
        <title>Micromonospora from Atacama Desert.</title>
        <authorList>
            <person name="Carro L."/>
            <person name="Goodfellow M."/>
            <person name="Klenk H.-P."/>
        </authorList>
    </citation>
    <scope>NUCLEOTIDE SEQUENCE [LARGE SCALE GENOMIC DNA]</scope>
    <source>
        <strain evidence="1 2">LB32</strain>
    </source>
</reference>
<sequence>MDETLNVLGLAERTHELLMPRAAARWPKDRPRPTLTVFELLIDGTPFLDMVHARRPGYSLRSPLWVGYPRILQSHARALLGEAPSDLAADDPPDHVALLMCPSCGTGGCGVLSARLLRRSGRVQWTDIGRQVPDLGDLGTLTFDADQYAATLRPLAELLPCGD</sequence>
<name>A0A3N9XEP2_9ACTN</name>
<keyword evidence="2" id="KW-1185">Reference proteome</keyword>
<dbReference type="Proteomes" id="UP000266889">
    <property type="component" value="Unassembled WGS sequence"/>
</dbReference>
<gene>
    <name evidence="1" type="ORF">DLJ58_08705</name>
</gene>
<proteinExistence type="predicted"/>
<protein>
    <submittedName>
        <fullName evidence="1">Uncharacterized protein</fullName>
    </submittedName>
</protein>
<dbReference type="RefSeq" id="WP_124854685.1">
    <property type="nucleotide sequence ID" value="NZ_JBEXWX010000025.1"/>
</dbReference>
<evidence type="ECO:0000313" key="2">
    <source>
        <dbReference type="Proteomes" id="UP000266889"/>
    </source>
</evidence>
<dbReference type="AlphaFoldDB" id="A0A3N9XEP2"/>
<dbReference type="EMBL" id="QGSY01000137">
    <property type="protein sequence ID" value="RQX11369.1"/>
    <property type="molecule type" value="Genomic_DNA"/>
</dbReference>